<evidence type="ECO:0000256" key="5">
    <source>
        <dbReference type="ARBA" id="ARBA00023136"/>
    </source>
</evidence>
<evidence type="ECO:0000256" key="2">
    <source>
        <dbReference type="ARBA" id="ARBA00022475"/>
    </source>
</evidence>
<feature type="region of interest" description="Disordered" evidence="6">
    <location>
        <begin position="1"/>
        <end position="25"/>
    </location>
</feature>
<dbReference type="PANTHER" id="PTHR30213:SF1">
    <property type="entry name" value="INNER MEMBRANE PROTEIN YHJD"/>
    <property type="match status" value="1"/>
</dbReference>
<evidence type="ECO:0000256" key="3">
    <source>
        <dbReference type="ARBA" id="ARBA00022692"/>
    </source>
</evidence>
<evidence type="ECO:0000256" key="1">
    <source>
        <dbReference type="ARBA" id="ARBA00004651"/>
    </source>
</evidence>
<sequence length="360" mass="38358">MATRTKPQDKYTDDYGIEREHNDNGDGVVEKVRDRAPVIDHIMRMVERFGHGGGNQFSAGITYFSVMSIFPLAMLLFAALGAVLANRPDLLAQIQDQITQSVQGDLGTTVNEIVDQAIASRGAVAGVGALTALWSGLGWMNNLRAGIGAMWNLDPTEGGNFVKKKLMDLVALIGLLIALIIAFLATAIGSGGWTTTILGWIGLDQMPGIRWIVFGVAILVGILANFLVMAWLIIFLPRTKVPRKSGLQGALLGAVLFEVIKQLSTVIVSSASGNPAGAAFGPIITLMVMLYLIWRLVMYVSAWTATTEESLAIAPVPVPDSAVIRVRNEVRQQPDSGRMLGVGAALGAIGAGAVALLRRK</sequence>
<keyword evidence="5 7" id="KW-0472">Membrane</keyword>
<keyword evidence="2" id="KW-1003">Cell membrane</keyword>
<keyword evidence="3 7" id="KW-0812">Transmembrane</keyword>
<dbReference type="Pfam" id="PF03631">
    <property type="entry name" value="Virul_fac_BrkB"/>
    <property type="match status" value="1"/>
</dbReference>
<keyword evidence="9" id="KW-1185">Reference proteome</keyword>
<name>A0ABY8VEY0_9CORY</name>
<feature type="transmembrane region" description="Helical" evidence="7">
    <location>
        <begin position="169"/>
        <end position="189"/>
    </location>
</feature>
<feature type="transmembrane region" description="Helical" evidence="7">
    <location>
        <begin position="276"/>
        <end position="294"/>
    </location>
</feature>
<feature type="transmembrane region" description="Helical" evidence="7">
    <location>
        <begin position="339"/>
        <end position="357"/>
    </location>
</feature>
<evidence type="ECO:0000256" key="4">
    <source>
        <dbReference type="ARBA" id="ARBA00022989"/>
    </source>
</evidence>
<evidence type="ECO:0000313" key="9">
    <source>
        <dbReference type="Proteomes" id="UP001225598"/>
    </source>
</evidence>
<dbReference type="InterPro" id="IPR017039">
    <property type="entry name" value="Virul_fac_BrkB"/>
</dbReference>
<feature type="transmembrane region" description="Helical" evidence="7">
    <location>
        <begin position="61"/>
        <end position="85"/>
    </location>
</feature>
<dbReference type="Proteomes" id="UP001225598">
    <property type="component" value="Chromosome"/>
</dbReference>
<dbReference type="PANTHER" id="PTHR30213">
    <property type="entry name" value="INNER MEMBRANE PROTEIN YHJD"/>
    <property type="match status" value="1"/>
</dbReference>
<evidence type="ECO:0000313" key="8">
    <source>
        <dbReference type="EMBL" id="WIM68205.1"/>
    </source>
</evidence>
<reference evidence="8 9" key="1">
    <citation type="submission" date="2023-05" db="EMBL/GenBank/DDBJ databases">
        <title>Corynebacterium suedekumii sp. nov. and Corynebacterium breve sp. nov. isolated from raw cow's milk.</title>
        <authorList>
            <person name="Baer M.K."/>
            <person name="Mehl L."/>
            <person name="Hellmuth R."/>
            <person name="Marke G."/>
            <person name="Lipski A."/>
        </authorList>
    </citation>
    <scope>NUCLEOTIDE SEQUENCE [LARGE SCALE GENOMIC DNA]</scope>
    <source>
        <strain evidence="8 9">R4</strain>
    </source>
</reference>
<feature type="transmembrane region" description="Helical" evidence="7">
    <location>
        <begin position="209"/>
        <end position="237"/>
    </location>
</feature>
<evidence type="ECO:0000256" key="6">
    <source>
        <dbReference type="SAM" id="MobiDB-lite"/>
    </source>
</evidence>
<dbReference type="RefSeq" id="WP_284825598.1">
    <property type="nucleotide sequence ID" value="NZ_CP126969.1"/>
</dbReference>
<dbReference type="EMBL" id="CP126969">
    <property type="protein sequence ID" value="WIM68205.1"/>
    <property type="molecule type" value="Genomic_DNA"/>
</dbReference>
<comment type="subcellular location">
    <subcellularLocation>
        <location evidence="1">Cell membrane</location>
        <topology evidence="1">Multi-pass membrane protein</topology>
    </subcellularLocation>
</comment>
<protein>
    <submittedName>
        <fullName evidence="8">YhjD/YihY/BrkB family envelope integrity protein</fullName>
    </submittedName>
</protein>
<feature type="transmembrane region" description="Helical" evidence="7">
    <location>
        <begin position="249"/>
        <end position="270"/>
    </location>
</feature>
<gene>
    <name evidence="8" type="ORF">QP027_02045</name>
</gene>
<accession>A0ABY8VEY0</accession>
<keyword evidence="4 7" id="KW-1133">Transmembrane helix</keyword>
<evidence type="ECO:0000256" key="7">
    <source>
        <dbReference type="SAM" id="Phobius"/>
    </source>
</evidence>
<proteinExistence type="predicted"/>
<organism evidence="8 9">
    <name type="scientific">Corynebacterium breve</name>
    <dbReference type="NCBI Taxonomy" id="3049799"/>
    <lineage>
        <taxon>Bacteria</taxon>
        <taxon>Bacillati</taxon>
        <taxon>Actinomycetota</taxon>
        <taxon>Actinomycetes</taxon>
        <taxon>Mycobacteriales</taxon>
        <taxon>Corynebacteriaceae</taxon>
        <taxon>Corynebacterium</taxon>
    </lineage>
</organism>